<dbReference type="GO" id="GO:0006824">
    <property type="term" value="P:cobalt ion transport"/>
    <property type="evidence" value="ECO:0007669"/>
    <property type="project" value="InterPro"/>
</dbReference>
<dbReference type="AlphaFoldDB" id="A0A1V1NWI1"/>
<evidence type="ECO:0000256" key="1">
    <source>
        <dbReference type="ARBA" id="ARBA00004651"/>
    </source>
</evidence>
<dbReference type="InterPro" id="IPR012809">
    <property type="entry name" value="ECF_CbiQ"/>
</dbReference>
<keyword evidence="2" id="KW-1003">Cell membrane</keyword>
<sequence>MIKEPFAIGNSWIHKIDPRVKVIFATIYAYVIALSNRFPVLLTALLISILLVWFAHLDLREVIGRLAVVFLFLLLIWVILPFTFEGETLYQFRQLKITLPGVAFSARITLKTMAILLSFMALISTMTIATLGNTLNSLGLSNKLVLLFLMTYRYIFVIEEEYRRLRTAVKLRGFRPGTNIHSYKTFAYIIGMLFVRASIRAERVHQAMRCRGFKGKFYTLNDFSSAGQDRLFSVLFTSITIGLIMLEYY</sequence>
<evidence type="ECO:0000256" key="5">
    <source>
        <dbReference type="ARBA" id="ARBA00023136"/>
    </source>
</evidence>
<evidence type="ECO:0000313" key="8">
    <source>
        <dbReference type="Proteomes" id="UP000189670"/>
    </source>
</evidence>
<protein>
    <submittedName>
        <fullName evidence="7">Cobalt/nickel transport system permease protein</fullName>
    </submittedName>
</protein>
<feature type="transmembrane region" description="Helical" evidence="6">
    <location>
        <begin position="62"/>
        <end position="84"/>
    </location>
</feature>
<comment type="caution">
    <text evidence="7">The sequence shown here is derived from an EMBL/GenBank/DDBJ whole genome shotgun (WGS) entry which is preliminary data.</text>
</comment>
<comment type="subcellular location">
    <subcellularLocation>
        <location evidence="1">Cell membrane</location>
        <topology evidence="1">Multi-pass membrane protein</topology>
    </subcellularLocation>
</comment>
<evidence type="ECO:0000256" key="3">
    <source>
        <dbReference type="ARBA" id="ARBA00022692"/>
    </source>
</evidence>
<reference evidence="8" key="1">
    <citation type="submission" date="2012-11" db="EMBL/GenBank/DDBJ databases">
        <authorList>
            <person name="Lucero-Rivera Y.E."/>
            <person name="Tovar-Ramirez D."/>
        </authorList>
    </citation>
    <scope>NUCLEOTIDE SEQUENCE [LARGE SCALE GENOMIC DNA]</scope>
    <source>
        <strain evidence="8">Araruama</strain>
    </source>
</reference>
<keyword evidence="5 6" id="KW-0472">Membrane</keyword>
<dbReference type="NCBIfam" id="TIGR02454">
    <property type="entry name" value="ECF_T_CbiQ"/>
    <property type="match status" value="1"/>
</dbReference>
<name>A0A1V1NWI1_9BACT</name>
<evidence type="ECO:0000313" key="7">
    <source>
        <dbReference type="EMBL" id="ETR66940.1"/>
    </source>
</evidence>
<feature type="transmembrane region" description="Helical" evidence="6">
    <location>
        <begin position="38"/>
        <end position="56"/>
    </location>
</feature>
<dbReference type="CDD" id="cd16914">
    <property type="entry name" value="EcfT"/>
    <property type="match status" value="1"/>
</dbReference>
<gene>
    <name evidence="7" type="ORF">OMM_05402</name>
</gene>
<accession>A0A1V1NWI1</accession>
<dbReference type="InterPro" id="IPR003339">
    <property type="entry name" value="ABC/ECF_trnsptr_transmembrane"/>
</dbReference>
<dbReference type="Pfam" id="PF02361">
    <property type="entry name" value="CbiQ"/>
    <property type="match status" value="1"/>
</dbReference>
<keyword evidence="4 6" id="KW-1133">Transmembrane helix</keyword>
<evidence type="ECO:0000256" key="4">
    <source>
        <dbReference type="ARBA" id="ARBA00022989"/>
    </source>
</evidence>
<dbReference type="PANTHER" id="PTHR34857:SF2">
    <property type="entry name" value="SLL0384 PROTEIN"/>
    <property type="match status" value="1"/>
</dbReference>
<keyword evidence="3 6" id="KW-0812">Transmembrane</keyword>
<proteinExistence type="predicted"/>
<dbReference type="PANTHER" id="PTHR34857">
    <property type="entry name" value="SLL0384 PROTEIN"/>
    <property type="match status" value="1"/>
</dbReference>
<organism evidence="7 8">
    <name type="scientific">Candidatus Magnetoglobus multicellularis str. Araruama</name>
    <dbReference type="NCBI Taxonomy" id="890399"/>
    <lineage>
        <taxon>Bacteria</taxon>
        <taxon>Pseudomonadati</taxon>
        <taxon>Thermodesulfobacteriota</taxon>
        <taxon>Desulfobacteria</taxon>
        <taxon>Desulfobacterales</taxon>
        <taxon>Desulfobacteraceae</taxon>
        <taxon>Candidatus Magnetoglobus</taxon>
    </lineage>
</organism>
<feature type="transmembrane region" description="Helical" evidence="6">
    <location>
        <begin position="183"/>
        <end position="199"/>
    </location>
</feature>
<feature type="transmembrane region" description="Helical" evidence="6">
    <location>
        <begin position="114"/>
        <end position="132"/>
    </location>
</feature>
<evidence type="ECO:0000256" key="6">
    <source>
        <dbReference type="SAM" id="Phobius"/>
    </source>
</evidence>
<dbReference type="Proteomes" id="UP000189670">
    <property type="component" value="Unassembled WGS sequence"/>
</dbReference>
<dbReference type="GO" id="GO:0043190">
    <property type="term" value="C:ATP-binding cassette (ABC) transporter complex"/>
    <property type="evidence" value="ECO:0007669"/>
    <property type="project" value="InterPro"/>
</dbReference>
<dbReference type="InterPro" id="IPR051611">
    <property type="entry name" value="ECF_transporter_component"/>
</dbReference>
<dbReference type="EMBL" id="ATBP01001651">
    <property type="protein sequence ID" value="ETR66940.1"/>
    <property type="molecule type" value="Genomic_DNA"/>
</dbReference>
<feature type="transmembrane region" description="Helical" evidence="6">
    <location>
        <begin position="231"/>
        <end position="248"/>
    </location>
</feature>
<evidence type="ECO:0000256" key="2">
    <source>
        <dbReference type="ARBA" id="ARBA00022475"/>
    </source>
</evidence>